<evidence type="ECO:0000313" key="5">
    <source>
        <dbReference type="Proteomes" id="UP001159659"/>
    </source>
</evidence>
<evidence type="ECO:0000313" key="4">
    <source>
        <dbReference type="Proteomes" id="UP001157938"/>
    </source>
</evidence>
<reference evidence="3" key="2">
    <citation type="submission" date="2022-12" db="EMBL/GenBank/DDBJ databases">
        <authorList>
            <person name="Webb A."/>
        </authorList>
    </citation>
    <scope>NUCLEOTIDE SEQUENCE</scope>
    <source>
        <strain evidence="3">Pf2</strain>
    </source>
</reference>
<evidence type="ECO:0000313" key="2">
    <source>
        <dbReference type="EMBL" id="CAH0492895.1"/>
    </source>
</evidence>
<dbReference type="Proteomes" id="UP001157938">
    <property type="component" value="Unassembled WGS sequence"/>
</dbReference>
<accession>A0AAV0SWR9</accession>
<proteinExistence type="predicted"/>
<name>A0AAV0SWR9_9STRA</name>
<gene>
    <name evidence="2" type="ORF">PFR001_LOCUS8069</name>
    <name evidence="3" type="ORF">PFR002_LOCUS1673</name>
</gene>
<evidence type="ECO:0008006" key="6">
    <source>
        <dbReference type="Google" id="ProtNLM"/>
    </source>
</evidence>
<evidence type="ECO:0000256" key="1">
    <source>
        <dbReference type="SAM" id="MobiDB-lite"/>
    </source>
</evidence>
<feature type="region of interest" description="Disordered" evidence="1">
    <location>
        <begin position="50"/>
        <end position="69"/>
    </location>
</feature>
<organism evidence="3 5">
    <name type="scientific">Peronospora farinosa</name>
    <dbReference type="NCBI Taxonomy" id="134698"/>
    <lineage>
        <taxon>Eukaryota</taxon>
        <taxon>Sar</taxon>
        <taxon>Stramenopiles</taxon>
        <taxon>Oomycota</taxon>
        <taxon>Peronosporomycetes</taxon>
        <taxon>Peronosporales</taxon>
        <taxon>Peronosporaceae</taxon>
        <taxon>Peronospora</taxon>
    </lineage>
</organism>
<dbReference type="EMBL" id="CAKLBC010001586">
    <property type="protein sequence ID" value="CAH0492895.1"/>
    <property type="molecule type" value="Genomic_DNA"/>
</dbReference>
<feature type="compositionally biased region" description="Polar residues" evidence="1">
    <location>
        <begin position="56"/>
        <end position="69"/>
    </location>
</feature>
<evidence type="ECO:0000313" key="3">
    <source>
        <dbReference type="EMBL" id="CAI5707871.1"/>
    </source>
</evidence>
<protein>
    <recommendedName>
        <fullName evidence="6">FLZ-type domain-containing protein</fullName>
    </recommendedName>
</protein>
<keyword evidence="4" id="KW-1185">Reference proteome</keyword>
<reference evidence="2 4" key="1">
    <citation type="submission" date="2021-11" db="EMBL/GenBank/DDBJ databases">
        <authorList>
            <person name="Islam A."/>
            <person name="Islam S."/>
            <person name="Flora M.S."/>
            <person name="Rahman M."/>
            <person name="Ziaur R.M."/>
            <person name="Epstein J.H."/>
            <person name="Hassan M."/>
            <person name="Klassen M."/>
            <person name="Woodard K."/>
            <person name="Webb A."/>
            <person name="Webby R.J."/>
            <person name="El Zowalaty M.E."/>
        </authorList>
    </citation>
    <scope>NUCLEOTIDE SEQUENCE [LARGE SCALE GENOMIC DNA]</scope>
    <source>
        <strain evidence="2">Pf1</strain>
    </source>
</reference>
<dbReference type="Proteomes" id="UP001159659">
    <property type="component" value="Unassembled WGS sequence"/>
</dbReference>
<comment type="caution">
    <text evidence="3">The sequence shown here is derived from an EMBL/GenBank/DDBJ whole genome shotgun (WGS) entry which is preliminary data.</text>
</comment>
<dbReference type="AlphaFoldDB" id="A0AAV0SWR9"/>
<dbReference type="EMBL" id="CANTFK010000174">
    <property type="protein sequence ID" value="CAI5707871.1"/>
    <property type="molecule type" value="Genomic_DNA"/>
</dbReference>
<sequence length="168" mass="19080">MAFTARLEREEAFLVTSNMKASTKLHSVTEHRPCFAARMFTLFFKRRPSADESRPKSWSGQPNSTPVETSVRYSVNSMDLRVSGSMISEFTSRNADDDDDTQDSSWRQRQAHCLNCGRLFFVSLSMLSCSSTRFCSLDCKTTFEYVKHLEDLLAVEILWTSSCNSSLG</sequence>